<evidence type="ECO:0000313" key="2">
    <source>
        <dbReference type="Proteomes" id="UP000768646"/>
    </source>
</evidence>
<gene>
    <name evidence="1" type="ORF">PORY_000173</name>
</gene>
<dbReference type="EMBL" id="JABTEG010000001">
    <property type="protein sequence ID" value="KAG4306185.1"/>
    <property type="molecule type" value="Genomic_DNA"/>
</dbReference>
<dbReference type="Proteomes" id="UP000768646">
    <property type="component" value="Unassembled WGS sequence"/>
</dbReference>
<reference evidence="1 2" key="1">
    <citation type="journal article" date="2021" name="Commun. Biol.">
        <title>Genomic insights into the host specific adaptation of the Pneumocystis genus.</title>
        <authorList>
            <person name="Cisse O.H."/>
            <person name="Ma L."/>
            <person name="Dekker J.P."/>
            <person name="Khil P.P."/>
            <person name="Youn J.-H."/>
            <person name="Brenchley J.M."/>
            <person name="Blair R."/>
            <person name="Pahar B."/>
            <person name="Chabe M."/>
            <person name="Van Rompay K.K.A."/>
            <person name="Keesler R."/>
            <person name="Sukura A."/>
            <person name="Hirsch V."/>
            <person name="Kutty G."/>
            <person name="Liu Y."/>
            <person name="Peng L."/>
            <person name="Chen J."/>
            <person name="Song J."/>
            <person name="Weissenbacher-Lang C."/>
            <person name="Xu J."/>
            <person name="Upham N.S."/>
            <person name="Stajich J.E."/>
            <person name="Cuomo C.A."/>
            <person name="Cushion M.T."/>
            <person name="Kovacs J.A."/>
        </authorList>
    </citation>
    <scope>NUCLEOTIDE SEQUENCE [LARGE SCALE GENOMIC DNA]</scope>
    <source>
        <strain evidence="1 2">RABM</strain>
    </source>
</reference>
<protein>
    <submittedName>
        <fullName evidence="1">Uncharacterized protein</fullName>
    </submittedName>
</protein>
<comment type="caution">
    <text evidence="1">The sequence shown here is derived from an EMBL/GenBank/DDBJ whole genome shotgun (WGS) entry which is preliminary data.</text>
</comment>
<sequence>MFLKFGILLGKRWVHNCKRVVSFKTISDADIGTELQLSGWFLPYQRKISHHIQFYGLRDIFGKTVQLVLRNASDELISQIQKVPAESIVNVDVVVQLRPEKDRLKDQMMEFDIKKLELINIAKALPFSPSFALSVNSVVRAKYRYLDLRNSFNRSALCLRSNVAKHIRDFFHQREFLEIETPLLFKLTEEGAREFIVPTRHYGHAYALPQSPQQYKQILMASGIGKYYQLAKCFRDEDLRKDRQPEFTQLDLEMSFVTQEDIYLIIENLLHDLWKTYLGIDLVIPFKKMTYQTAMSKYGSDKPDLRYGLEIHDISSFVTPFSPENPITDAIVVKNGSNISTNKLKMICKKTSTHNQPVVVINLHSLDKLEKWISKTPFTLLSNIPSVKYLNDYLKLEMNDVVFLSPRSSRHSGNITQLGHVRQLLYSECVKYKLIPSFPVKQFEFVWINEFPLFTREKDDSEQNGTFKLKSTHHPFTSPLNDDIHLLEKSPEFVRANHYDIVVNGIEIGGGSIRIHDVILQMYILKNILKLPQYKIDQFSHLFEILSSGCPPHGGIALGFDRLVAILHGTDSIRDVIAFPKTNSGIDPVVNSPEELSEDILKQYYLSRLKLNT</sequence>
<accession>A0ACB7CF84</accession>
<organism evidence="1 2">
    <name type="scientific">Pneumocystis oryctolagi</name>
    <dbReference type="NCBI Taxonomy" id="42067"/>
    <lineage>
        <taxon>Eukaryota</taxon>
        <taxon>Fungi</taxon>
        <taxon>Dikarya</taxon>
        <taxon>Ascomycota</taxon>
        <taxon>Taphrinomycotina</taxon>
        <taxon>Pneumocystomycetes</taxon>
        <taxon>Pneumocystaceae</taxon>
        <taxon>Pneumocystis</taxon>
    </lineage>
</organism>
<keyword evidence="2" id="KW-1185">Reference proteome</keyword>
<evidence type="ECO:0000313" key="1">
    <source>
        <dbReference type="EMBL" id="KAG4306185.1"/>
    </source>
</evidence>
<name>A0ACB7CF84_9ASCO</name>
<proteinExistence type="predicted"/>